<feature type="region of interest" description="Disordered" evidence="1">
    <location>
        <begin position="43"/>
        <end position="64"/>
    </location>
</feature>
<dbReference type="RefSeq" id="XP_032809013.1">
    <property type="nucleotide sequence ID" value="XM_032953122.1"/>
</dbReference>
<dbReference type="PANTHER" id="PTHR14796">
    <property type="entry name" value="NEURENSIN 1-RELATED"/>
    <property type="match status" value="1"/>
</dbReference>
<dbReference type="GO" id="GO:0043005">
    <property type="term" value="C:neuron projection"/>
    <property type="evidence" value="ECO:0007669"/>
    <property type="project" value="TreeGrafter"/>
</dbReference>
<evidence type="ECO:0000256" key="2">
    <source>
        <dbReference type="SAM" id="Phobius"/>
    </source>
</evidence>
<organism evidence="3 4">
    <name type="scientific">Petromyzon marinus</name>
    <name type="common">Sea lamprey</name>
    <dbReference type="NCBI Taxonomy" id="7757"/>
    <lineage>
        <taxon>Eukaryota</taxon>
        <taxon>Metazoa</taxon>
        <taxon>Chordata</taxon>
        <taxon>Craniata</taxon>
        <taxon>Vertebrata</taxon>
        <taxon>Cyclostomata</taxon>
        <taxon>Hyperoartia</taxon>
        <taxon>Petromyzontiformes</taxon>
        <taxon>Petromyzontidae</taxon>
        <taxon>Petromyzon</taxon>
    </lineage>
</organism>
<keyword evidence="3" id="KW-1185">Reference proteome</keyword>
<protein>
    <submittedName>
        <fullName evidence="4">Uncharacterized protein LOC116941747</fullName>
    </submittedName>
</protein>
<reference evidence="4" key="1">
    <citation type="submission" date="2025-08" db="UniProtKB">
        <authorList>
            <consortium name="RefSeq"/>
        </authorList>
    </citation>
    <scope>IDENTIFICATION</scope>
    <source>
        <tissue evidence="4">Sperm</tissue>
    </source>
</reference>
<feature type="region of interest" description="Disordered" evidence="1">
    <location>
        <begin position="157"/>
        <end position="201"/>
    </location>
</feature>
<keyword evidence="2" id="KW-1133">Transmembrane helix</keyword>
<dbReference type="AlphaFoldDB" id="A0AAJ7T2J4"/>
<dbReference type="Proteomes" id="UP001318040">
    <property type="component" value="Chromosome 12"/>
</dbReference>
<gene>
    <name evidence="4" type="primary">LOC116941747</name>
</gene>
<feature type="compositionally biased region" description="Acidic residues" evidence="1">
    <location>
        <begin position="175"/>
        <end position="200"/>
    </location>
</feature>
<feature type="transmembrane region" description="Helical" evidence="2">
    <location>
        <begin position="72"/>
        <end position="93"/>
    </location>
</feature>
<keyword evidence="2" id="KW-0472">Membrane</keyword>
<feature type="region of interest" description="Disordered" evidence="1">
    <location>
        <begin position="219"/>
        <end position="279"/>
    </location>
</feature>
<sequence>MDSRTPGRGDAPGHPPPRYGVRSYLHQFYDDCTGGRGATAWDGAAHGGGGRRSSHAGKGSSGSRAAGWHVTLWKLCLLTGVLVTMTGAALLVAGRVVPARIEEFGKDDFFVVDSRAVAFNRVLDTCRVAGAALFCLGGAVAAACCLGWLLARCGGARGRRGPRHDYRYRGHRGGDDDDGADDDDCDATDDDDDCDDDGDDAQAAAAAATADECQRFGKKMKKRRADGGGDDGADGGGGDDGRQDAVVKKEPARGVTLHPSSATARSAPPSTSASLSAPGHVMVPCSLARLLNVQPAS</sequence>
<dbReference type="GO" id="GO:0007399">
    <property type="term" value="P:nervous system development"/>
    <property type="evidence" value="ECO:0007669"/>
    <property type="project" value="TreeGrafter"/>
</dbReference>
<dbReference type="GO" id="GO:0030133">
    <property type="term" value="C:transport vesicle"/>
    <property type="evidence" value="ECO:0007669"/>
    <property type="project" value="InterPro"/>
</dbReference>
<evidence type="ECO:0000256" key="1">
    <source>
        <dbReference type="SAM" id="MobiDB-lite"/>
    </source>
</evidence>
<feature type="compositionally biased region" description="Basic and acidic residues" evidence="1">
    <location>
        <begin position="239"/>
        <end position="252"/>
    </location>
</feature>
<dbReference type="GO" id="GO:0043025">
    <property type="term" value="C:neuronal cell body"/>
    <property type="evidence" value="ECO:0007669"/>
    <property type="project" value="TreeGrafter"/>
</dbReference>
<name>A0AAJ7T2J4_PETMA</name>
<dbReference type="PANTHER" id="PTHR14796:SF3">
    <property type="entry name" value="NEURENSIN 1-LIKE-RELATED"/>
    <property type="match status" value="1"/>
</dbReference>
<feature type="transmembrane region" description="Helical" evidence="2">
    <location>
        <begin position="128"/>
        <end position="151"/>
    </location>
</feature>
<feature type="compositionally biased region" description="Basic and acidic residues" evidence="1">
    <location>
        <begin position="163"/>
        <end position="174"/>
    </location>
</feature>
<keyword evidence="2" id="KW-0812">Transmembrane</keyword>
<accession>A0AAJ7T2J4</accession>
<evidence type="ECO:0000313" key="4">
    <source>
        <dbReference type="RefSeq" id="XP_032809013.1"/>
    </source>
</evidence>
<feature type="compositionally biased region" description="Low complexity" evidence="1">
    <location>
        <begin position="259"/>
        <end position="278"/>
    </location>
</feature>
<evidence type="ECO:0000313" key="3">
    <source>
        <dbReference type="Proteomes" id="UP001318040"/>
    </source>
</evidence>
<dbReference type="InterPro" id="IPR024883">
    <property type="entry name" value="Neurensin"/>
</dbReference>
<dbReference type="KEGG" id="pmrn:116941747"/>
<proteinExistence type="predicted"/>
<dbReference type="Pfam" id="PF14927">
    <property type="entry name" value="Neurensin"/>
    <property type="match status" value="1"/>
</dbReference>